<evidence type="ECO:0000313" key="1">
    <source>
        <dbReference type="EMBL" id="WNQ08881.1"/>
    </source>
</evidence>
<protein>
    <submittedName>
        <fullName evidence="1">Uncharacterized protein</fullName>
    </submittedName>
</protein>
<proteinExistence type="predicted"/>
<keyword evidence="2" id="KW-1185">Reference proteome</keyword>
<accession>A0AA96LBB2</accession>
<dbReference type="RefSeq" id="WP_315602648.1">
    <property type="nucleotide sequence ID" value="NZ_CP130318.1"/>
</dbReference>
<evidence type="ECO:0000313" key="2">
    <source>
        <dbReference type="Proteomes" id="UP001305702"/>
    </source>
</evidence>
<dbReference type="EMBL" id="CP130318">
    <property type="protein sequence ID" value="WNQ08881.1"/>
    <property type="molecule type" value="Genomic_DNA"/>
</dbReference>
<sequence>MEKLSPVTLEEMKSEAKLFQSVYPELVGEIIRIESSRGHLSEFQMMAAVSHAKKGLGVLSYERRQSINLIFESYKQIYLEHGFDQAHQWAQEVFGCGDDLPYAGSQLDQKDREDRLRKLSFLIQVKESELLELYREFYQCQKEQPE</sequence>
<dbReference type="Proteomes" id="UP001305702">
    <property type="component" value="Chromosome"/>
</dbReference>
<dbReference type="AlphaFoldDB" id="A0AA96LBB2"/>
<gene>
    <name evidence="1" type="ORF">MJA45_14600</name>
</gene>
<name>A0AA96LBB2_9BACL</name>
<reference evidence="1 2" key="1">
    <citation type="submission" date="2022-02" db="EMBL/GenBank/DDBJ databases">
        <title>Paenibacillus sp. MBLB1776 Whole Genome Shotgun Sequencing.</title>
        <authorList>
            <person name="Hwang C.Y."/>
            <person name="Cho E.-S."/>
            <person name="Seo M.-J."/>
        </authorList>
    </citation>
    <scope>NUCLEOTIDE SEQUENCE [LARGE SCALE GENOMIC DNA]</scope>
    <source>
        <strain evidence="1 2">MBLB1776</strain>
    </source>
</reference>
<organism evidence="1 2">
    <name type="scientific">Paenibacillus aurantius</name>
    <dbReference type="NCBI Taxonomy" id="2918900"/>
    <lineage>
        <taxon>Bacteria</taxon>
        <taxon>Bacillati</taxon>
        <taxon>Bacillota</taxon>
        <taxon>Bacilli</taxon>
        <taxon>Bacillales</taxon>
        <taxon>Paenibacillaceae</taxon>
        <taxon>Paenibacillus</taxon>
    </lineage>
</organism>
<dbReference type="KEGG" id="paun:MJA45_14600"/>